<keyword evidence="2" id="KW-0732">Signal</keyword>
<feature type="compositionally biased region" description="Basic and acidic residues" evidence="1">
    <location>
        <begin position="94"/>
        <end position="114"/>
    </location>
</feature>
<evidence type="ECO:0000256" key="1">
    <source>
        <dbReference type="SAM" id="MobiDB-lite"/>
    </source>
</evidence>
<keyword evidence="4" id="KW-1185">Reference proteome</keyword>
<feature type="compositionally biased region" description="Basic residues" evidence="1">
    <location>
        <begin position="301"/>
        <end position="312"/>
    </location>
</feature>
<protein>
    <submittedName>
        <fullName evidence="3">Uncharacterized protein</fullName>
    </submittedName>
</protein>
<feature type="compositionally biased region" description="Polar residues" evidence="1">
    <location>
        <begin position="22"/>
        <end position="36"/>
    </location>
</feature>
<dbReference type="EnsemblMetazoa" id="SCAU011526-RA">
    <property type="protein sequence ID" value="SCAU011526-PA"/>
    <property type="gene ID" value="SCAU011526"/>
</dbReference>
<feature type="compositionally biased region" description="Basic residues" evidence="1">
    <location>
        <begin position="253"/>
        <end position="268"/>
    </location>
</feature>
<feature type="chain" id="PRO_5009327295" evidence="2">
    <location>
        <begin position="22"/>
        <end position="356"/>
    </location>
</feature>
<sequence>MKLINLLLCVAFLAGIAAVRGKTTNGDDQETKTSASVEVIKPTEAPLMTSTQAPPTKAPKVAVTPTKSPAPKASAKSAGNGTRKTSSKSSSTATEKKTEAKPTEKTTKAAEAMEAKPVEMPATEKVAQKKEASTQVKGKDMKPLAVTGFITENGNIYEIDDKTGMGKIEGRQNPPEDTEEEHICNYGSVVIYSDVPCDEVTNIEITGHKGPLSTTSKPTTAKPEPDTATQGGAENKDKDKENEDEDSSEVKPVRHRPNSKRPRNKNRRQQNGVRRGNNRRRGNRRRQGQSQRRSQQEMMQRRRRQQQRRRRGQLADGGYRRQGQNQRRRNQGGNRRQQTYFGDFEEDDYNRGRSIK</sequence>
<name>A0A1I8PVI5_STOCA</name>
<feature type="signal peptide" evidence="2">
    <location>
        <begin position="1"/>
        <end position="21"/>
    </location>
</feature>
<feature type="compositionally biased region" description="Low complexity" evidence="1">
    <location>
        <begin position="288"/>
        <end position="298"/>
    </location>
</feature>
<dbReference type="Proteomes" id="UP000095300">
    <property type="component" value="Unassembled WGS sequence"/>
</dbReference>
<proteinExistence type="predicted"/>
<feature type="region of interest" description="Disordered" evidence="1">
    <location>
        <begin position="204"/>
        <end position="356"/>
    </location>
</feature>
<reference evidence="3" key="1">
    <citation type="submission" date="2020-05" db="UniProtKB">
        <authorList>
            <consortium name="EnsemblMetazoa"/>
        </authorList>
    </citation>
    <scope>IDENTIFICATION</scope>
    <source>
        <strain evidence="3">USDA</strain>
    </source>
</reference>
<feature type="region of interest" description="Disordered" evidence="1">
    <location>
        <begin position="22"/>
        <end position="114"/>
    </location>
</feature>
<accession>A0A1I8PVI5</accession>
<evidence type="ECO:0000256" key="2">
    <source>
        <dbReference type="SAM" id="SignalP"/>
    </source>
</evidence>
<dbReference type="VEuPathDB" id="VectorBase:SCAU011526"/>
<gene>
    <name evidence="3" type="primary">106092975</name>
</gene>
<feature type="compositionally biased region" description="Basic residues" evidence="1">
    <location>
        <begin position="276"/>
        <end position="287"/>
    </location>
</feature>
<evidence type="ECO:0000313" key="4">
    <source>
        <dbReference type="Proteomes" id="UP000095300"/>
    </source>
</evidence>
<feature type="compositionally biased region" description="Low complexity" evidence="1">
    <location>
        <begin position="64"/>
        <end position="93"/>
    </location>
</feature>
<feature type="compositionally biased region" description="Low complexity" evidence="1">
    <location>
        <begin position="321"/>
        <end position="338"/>
    </location>
</feature>
<evidence type="ECO:0000313" key="3">
    <source>
        <dbReference type="EnsemblMetazoa" id="SCAU011526-PA"/>
    </source>
</evidence>
<dbReference type="AlphaFoldDB" id="A0A1I8PVI5"/>
<organism evidence="3 4">
    <name type="scientific">Stomoxys calcitrans</name>
    <name type="common">Stable fly</name>
    <name type="synonym">Conops calcitrans</name>
    <dbReference type="NCBI Taxonomy" id="35570"/>
    <lineage>
        <taxon>Eukaryota</taxon>
        <taxon>Metazoa</taxon>
        <taxon>Ecdysozoa</taxon>
        <taxon>Arthropoda</taxon>
        <taxon>Hexapoda</taxon>
        <taxon>Insecta</taxon>
        <taxon>Pterygota</taxon>
        <taxon>Neoptera</taxon>
        <taxon>Endopterygota</taxon>
        <taxon>Diptera</taxon>
        <taxon>Brachycera</taxon>
        <taxon>Muscomorpha</taxon>
        <taxon>Muscoidea</taxon>
        <taxon>Muscidae</taxon>
        <taxon>Stomoxys</taxon>
    </lineage>
</organism>
<dbReference type="STRING" id="35570.A0A1I8PVI5"/>